<evidence type="ECO:0000259" key="1">
    <source>
        <dbReference type="Pfam" id="PF01796"/>
    </source>
</evidence>
<dbReference type="InterPro" id="IPR052513">
    <property type="entry name" value="Thioester_dehydratase-like"/>
</dbReference>
<organism evidence="3 4">
    <name type="scientific">Nocardioides dubius</name>
    <dbReference type="NCBI Taxonomy" id="317019"/>
    <lineage>
        <taxon>Bacteria</taxon>
        <taxon>Bacillati</taxon>
        <taxon>Actinomycetota</taxon>
        <taxon>Actinomycetes</taxon>
        <taxon>Propionibacteriales</taxon>
        <taxon>Nocardioidaceae</taxon>
        <taxon>Nocardioides</taxon>
    </lineage>
</organism>
<dbReference type="InterPro" id="IPR002878">
    <property type="entry name" value="ChsH2_C"/>
</dbReference>
<dbReference type="SUPFAM" id="SSF50249">
    <property type="entry name" value="Nucleic acid-binding proteins"/>
    <property type="match status" value="1"/>
</dbReference>
<dbReference type="Pfam" id="PF01796">
    <property type="entry name" value="OB_ChsH2_C"/>
    <property type="match status" value="1"/>
</dbReference>
<accession>A0ABP4EJP5</accession>
<keyword evidence="4" id="KW-1185">Reference proteome</keyword>
<dbReference type="PANTHER" id="PTHR34075:SF5">
    <property type="entry name" value="BLR3430 PROTEIN"/>
    <property type="match status" value="1"/>
</dbReference>
<feature type="domain" description="ChsH2 rubredoxin-like zinc ribbon" evidence="2">
    <location>
        <begin position="23"/>
        <end position="58"/>
    </location>
</feature>
<evidence type="ECO:0000313" key="4">
    <source>
        <dbReference type="Proteomes" id="UP001501581"/>
    </source>
</evidence>
<reference evidence="4" key="1">
    <citation type="journal article" date="2019" name="Int. J. Syst. Evol. Microbiol.">
        <title>The Global Catalogue of Microorganisms (GCM) 10K type strain sequencing project: providing services to taxonomists for standard genome sequencing and annotation.</title>
        <authorList>
            <consortium name="The Broad Institute Genomics Platform"/>
            <consortium name="The Broad Institute Genome Sequencing Center for Infectious Disease"/>
            <person name="Wu L."/>
            <person name="Ma J."/>
        </authorList>
    </citation>
    <scope>NUCLEOTIDE SEQUENCE [LARGE SCALE GENOMIC DNA]</scope>
    <source>
        <strain evidence="4">JCM 13008</strain>
    </source>
</reference>
<dbReference type="PANTHER" id="PTHR34075">
    <property type="entry name" value="BLR3430 PROTEIN"/>
    <property type="match status" value="1"/>
</dbReference>
<comment type="caution">
    <text evidence="3">The sequence shown here is derived from an EMBL/GenBank/DDBJ whole genome shotgun (WGS) entry which is preliminary data.</text>
</comment>
<dbReference type="Proteomes" id="UP001501581">
    <property type="component" value="Unassembled WGS sequence"/>
</dbReference>
<dbReference type="RefSeq" id="WP_343995464.1">
    <property type="nucleotide sequence ID" value="NZ_BAAALG010000011.1"/>
</dbReference>
<name>A0ABP4EJP5_9ACTN</name>
<dbReference type="InterPro" id="IPR022002">
    <property type="entry name" value="ChsH2_Znr"/>
</dbReference>
<dbReference type="Gene3D" id="6.10.30.10">
    <property type="match status" value="1"/>
</dbReference>
<dbReference type="Pfam" id="PF12172">
    <property type="entry name" value="zf-ChsH2"/>
    <property type="match status" value="1"/>
</dbReference>
<dbReference type="EMBL" id="BAAALG010000011">
    <property type="protein sequence ID" value="GAA1106907.1"/>
    <property type="molecule type" value="Genomic_DNA"/>
</dbReference>
<sequence>MSAAETGVGIEPVTDDPDTGGFFAAAREGRLVAQECVGCGNLQQPPRHRCVACLSTDLAWHDLPPRGTVHTWTVVEHQINPNFPAPYTVLLVDVEDAASNVPLRFLGRIPGRVEPELGAAVELVFETVGDAVLPNWRLA</sequence>
<proteinExistence type="predicted"/>
<protein>
    <recommendedName>
        <fullName evidence="5">OB-fold domain-containing protein</fullName>
    </recommendedName>
</protein>
<evidence type="ECO:0000259" key="2">
    <source>
        <dbReference type="Pfam" id="PF12172"/>
    </source>
</evidence>
<feature type="domain" description="ChsH2 C-terminal OB-fold" evidence="1">
    <location>
        <begin position="60"/>
        <end position="126"/>
    </location>
</feature>
<dbReference type="InterPro" id="IPR012340">
    <property type="entry name" value="NA-bd_OB-fold"/>
</dbReference>
<evidence type="ECO:0008006" key="5">
    <source>
        <dbReference type="Google" id="ProtNLM"/>
    </source>
</evidence>
<gene>
    <name evidence="3" type="ORF">GCM10009668_28440</name>
</gene>
<evidence type="ECO:0000313" key="3">
    <source>
        <dbReference type="EMBL" id="GAA1106907.1"/>
    </source>
</evidence>